<dbReference type="OrthoDB" id="616349at2759"/>
<feature type="signal peptide" evidence="2">
    <location>
        <begin position="1"/>
        <end position="25"/>
    </location>
</feature>
<keyword evidence="5" id="KW-1185">Reference proteome</keyword>
<dbReference type="Gramene" id="TraesCLE_scaffold_046475_01G000100.1">
    <property type="protein sequence ID" value="TraesCLE_scaffold_046475_01G000100.1"/>
    <property type="gene ID" value="TraesCLE_scaffold_046475_01G000100"/>
</dbReference>
<dbReference type="GO" id="GO:0006508">
    <property type="term" value="P:proteolysis"/>
    <property type="evidence" value="ECO:0007669"/>
    <property type="project" value="InterPro"/>
</dbReference>
<dbReference type="InterPro" id="IPR033121">
    <property type="entry name" value="PEPTIDASE_A1"/>
</dbReference>
<evidence type="ECO:0000313" key="4">
    <source>
        <dbReference type="EnsemblPlants" id="TraesCS3A02G047000.1.cds1"/>
    </source>
</evidence>
<dbReference type="Gramene" id="TraesCAD_scaffold_127238_01G000100.1">
    <property type="protein sequence ID" value="TraesCAD_scaffold_127238_01G000100.1"/>
    <property type="gene ID" value="TraesCAD_scaffold_127238_01G000100"/>
</dbReference>
<dbReference type="Gramene" id="TraesPARA_EIv1.0_0778950.1">
    <property type="protein sequence ID" value="TraesPARA_EIv1.0_0778950.1.CDS1"/>
    <property type="gene ID" value="TraesPARA_EIv1.0_0778950"/>
</dbReference>
<reference evidence="4" key="2">
    <citation type="submission" date="2018-10" db="UniProtKB">
        <authorList>
            <consortium name="EnsemblPlants"/>
        </authorList>
    </citation>
    <scope>IDENTIFICATION</scope>
</reference>
<dbReference type="Gramene" id="TraesLDM3A03G01321640.1">
    <property type="protein sequence ID" value="TraesLDM3A03G01321640.1.CDS1"/>
    <property type="gene ID" value="TraesLDM3A03G01321640"/>
</dbReference>
<reference evidence="4" key="1">
    <citation type="submission" date="2018-08" db="EMBL/GenBank/DDBJ databases">
        <authorList>
            <person name="Rossello M."/>
        </authorList>
    </citation>
    <scope>NUCLEOTIDE SEQUENCE [LARGE SCALE GENOMIC DNA]</scope>
    <source>
        <strain evidence="4">cv. Chinese Spring</strain>
    </source>
</reference>
<dbReference type="EnsemblPlants" id="TraesCS3A02G047000.1">
    <property type="protein sequence ID" value="TraesCS3A02G047000.1.cds1"/>
    <property type="gene ID" value="TraesCS3A02G047000"/>
</dbReference>
<dbReference type="InterPro" id="IPR032799">
    <property type="entry name" value="TAXi_C"/>
</dbReference>
<dbReference type="Gene3D" id="2.40.70.10">
    <property type="entry name" value="Acid Proteases"/>
    <property type="match status" value="2"/>
</dbReference>
<dbReference type="InterPro" id="IPR021109">
    <property type="entry name" value="Peptidase_aspartic_dom_sf"/>
</dbReference>
<dbReference type="PROSITE" id="PS51767">
    <property type="entry name" value="PEPTIDASE_A1"/>
    <property type="match status" value="1"/>
</dbReference>
<comment type="similarity">
    <text evidence="1">Belongs to the peptidase A1 family.</text>
</comment>
<dbReference type="RefSeq" id="XP_044336537.1">
    <property type="nucleotide sequence ID" value="XM_044480602.1"/>
</dbReference>
<proteinExistence type="inferred from homology"/>
<dbReference type="Gramene" id="TraesJUL3A03G01330250.1">
    <property type="protein sequence ID" value="TraesJUL3A03G01330250.1.CDS1"/>
    <property type="gene ID" value="TraesJUL3A03G01330250"/>
</dbReference>
<dbReference type="Pfam" id="PF14541">
    <property type="entry name" value="TAXi_C"/>
    <property type="match status" value="1"/>
</dbReference>
<evidence type="ECO:0000256" key="1">
    <source>
        <dbReference type="ARBA" id="ARBA00007447"/>
    </source>
</evidence>
<sequence length="412" mass="43656">MISSVHLLRLLLLILLLLLASVTLTFEFDAGISFQARYEAYKAKHAPPPNSLVVTRRPRSPLVTLPGTSESEYHVVVGYGTPAQNLTVGFDAGAGGATLLHCNCKPGAFDPSRSSSVAHVPCGSPDCPLEACSGRGCASTTVAKNGAVISSVTVVTDTLTFSPSTPTTVDNFRASCMEMGGRTAGRSSGLLDLGRDSHSLPSRAPSSPDTAAFSYCLPTWTGARGFLSIGAPLPGPGRKVSYTPLRSNAALPNSYFVRLAGLSLGTGRPVIPVPAGDALMALRTTFTYLMPETYAALRDQFKEQMAQYPVAPPMGFLDTCYNFTGLRKIDVPPVTLTFDSGASLELGIRQMMYFEDRDYVFSAGCLAFAAPAWAVYPAGVAAVIGTLAQETTEVVYDVHADMVGFVPDRCEQ</sequence>
<dbReference type="Pfam" id="PF14543">
    <property type="entry name" value="TAXi_N"/>
    <property type="match status" value="1"/>
</dbReference>
<evidence type="ECO:0000259" key="3">
    <source>
        <dbReference type="PROSITE" id="PS51767"/>
    </source>
</evidence>
<dbReference type="STRING" id="4565.A0A3B6E9X4"/>
<dbReference type="Gramene" id="TraesCS3A03G0094200.1">
    <property type="protein sequence ID" value="TraesCS3A03G0094200.1.CDS1"/>
    <property type="gene ID" value="TraesCS3A03G0094200"/>
</dbReference>
<protein>
    <recommendedName>
        <fullName evidence="3">Peptidase A1 domain-containing protein</fullName>
    </recommendedName>
</protein>
<dbReference type="PANTHER" id="PTHR13683">
    <property type="entry name" value="ASPARTYL PROTEASES"/>
    <property type="match status" value="1"/>
</dbReference>
<dbReference type="Gramene" id="TraesCS3A02G047000.1">
    <property type="protein sequence ID" value="TraesCS3A02G047000.1.cds1"/>
    <property type="gene ID" value="TraesCS3A02G047000"/>
</dbReference>
<feature type="chain" id="PRO_5043173073" description="Peptidase A1 domain-containing protein" evidence="2">
    <location>
        <begin position="26"/>
        <end position="412"/>
    </location>
</feature>
<evidence type="ECO:0000313" key="5">
    <source>
        <dbReference type="Proteomes" id="UP000019116"/>
    </source>
</evidence>
<dbReference type="InterPro" id="IPR032861">
    <property type="entry name" value="TAXi_N"/>
</dbReference>
<dbReference type="Proteomes" id="UP000019116">
    <property type="component" value="Chromosome 3A"/>
</dbReference>
<feature type="domain" description="Peptidase A1" evidence="3">
    <location>
        <begin position="73"/>
        <end position="406"/>
    </location>
</feature>
<dbReference type="PANTHER" id="PTHR13683:SF638">
    <property type="entry name" value="ASPARTIC PROTEINASE NEPENTHESIN-2"/>
    <property type="match status" value="1"/>
</dbReference>
<organism evidence="4">
    <name type="scientific">Triticum aestivum</name>
    <name type="common">Wheat</name>
    <dbReference type="NCBI Taxonomy" id="4565"/>
    <lineage>
        <taxon>Eukaryota</taxon>
        <taxon>Viridiplantae</taxon>
        <taxon>Streptophyta</taxon>
        <taxon>Embryophyta</taxon>
        <taxon>Tracheophyta</taxon>
        <taxon>Spermatophyta</taxon>
        <taxon>Magnoliopsida</taxon>
        <taxon>Liliopsida</taxon>
        <taxon>Poales</taxon>
        <taxon>Poaceae</taxon>
        <taxon>BOP clade</taxon>
        <taxon>Pooideae</taxon>
        <taxon>Triticodae</taxon>
        <taxon>Triticeae</taxon>
        <taxon>Triticinae</taxon>
        <taxon>Triticum</taxon>
    </lineage>
</organism>
<evidence type="ECO:0000256" key="2">
    <source>
        <dbReference type="SAM" id="SignalP"/>
    </source>
</evidence>
<dbReference type="InterPro" id="IPR001461">
    <property type="entry name" value="Aspartic_peptidase_A1"/>
</dbReference>
<dbReference type="Gramene" id="TraesNOR3A03G01338850.1">
    <property type="protein sequence ID" value="TraesNOR3A03G01338850.1.CDS1"/>
    <property type="gene ID" value="TraesNOR3A03G01338850"/>
</dbReference>
<dbReference type="SUPFAM" id="SSF50630">
    <property type="entry name" value="Acid proteases"/>
    <property type="match status" value="1"/>
</dbReference>
<gene>
    <name evidence="4" type="primary">LOC123057678</name>
</gene>
<keyword evidence="2" id="KW-0732">Signal</keyword>
<dbReference type="SMR" id="A0A3B6E9X4"/>
<name>A0A3B6E9X4_WHEAT</name>
<accession>A0A3B6E9X4</accession>
<dbReference type="GO" id="GO:0004190">
    <property type="term" value="F:aspartic-type endopeptidase activity"/>
    <property type="evidence" value="ECO:0007669"/>
    <property type="project" value="InterPro"/>
</dbReference>
<dbReference type="Gramene" id="TraesMAC3A03G01317520.1">
    <property type="protein sequence ID" value="TraesMAC3A03G01317520.1.CDS1"/>
    <property type="gene ID" value="TraesMAC3A03G01317520"/>
</dbReference>
<dbReference type="GeneID" id="123057678"/>
<dbReference type="AlphaFoldDB" id="A0A3B6E9X4"/>